<evidence type="ECO:0000313" key="1">
    <source>
        <dbReference type="EMBL" id="VVC35179.1"/>
    </source>
</evidence>
<evidence type="ECO:0000313" key="2">
    <source>
        <dbReference type="Proteomes" id="UP000325440"/>
    </source>
</evidence>
<name>A0A5E4MUF6_9HEMI</name>
<dbReference type="EMBL" id="CABPRJ010001089">
    <property type="protein sequence ID" value="VVC35179.1"/>
    <property type="molecule type" value="Genomic_DNA"/>
</dbReference>
<proteinExistence type="predicted"/>
<gene>
    <name evidence="1" type="ORF">CINCED_3A016756</name>
</gene>
<dbReference type="AlphaFoldDB" id="A0A5E4MUF6"/>
<dbReference type="Proteomes" id="UP000325440">
    <property type="component" value="Unassembled WGS sequence"/>
</dbReference>
<evidence type="ECO:0008006" key="3">
    <source>
        <dbReference type="Google" id="ProtNLM"/>
    </source>
</evidence>
<reference evidence="1 2" key="1">
    <citation type="submission" date="2019-08" db="EMBL/GenBank/DDBJ databases">
        <authorList>
            <person name="Alioto T."/>
            <person name="Alioto T."/>
            <person name="Gomez Garrido J."/>
        </authorList>
    </citation>
    <scope>NUCLEOTIDE SEQUENCE [LARGE SCALE GENOMIC DNA]</scope>
</reference>
<sequence>MLKLQNIQERPNISETWKEVEQTVKTIAEEVLGYIPGKTRKMWFNEECKRASHENDRARMKVLQELNKDNKRLLALKKREVKKVIRVNKRLWEKERIQTIKNNKNRHSKIFFEKANEVRHGYKSRPTVMRKSDGTLLTGNKEIACEFKDMFTKLMNQPIINITVNELTTVEQLLENDCND</sequence>
<accession>A0A5E4MUF6</accession>
<organism evidence="1 2">
    <name type="scientific">Cinara cedri</name>
    <dbReference type="NCBI Taxonomy" id="506608"/>
    <lineage>
        <taxon>Eukaryota</taxon>
        <taxon>Metazoa</taxon>
        <taxon>Ecdysozoa</taxon>
        <taxon>Arthropoda</taxon>
        <taxon>Hexapoda</taxon>
        <taxon>Insecta</taxon>
        <taxon>Pterygota</taxon>
        <taxon>Neoptera</taxon>
        <taxon>Paraneoptera</taxon>
        <taxon>Hemiptera</taxon>
        <taxon>Sternorrhyncha</taxon>
        <taxon>Aphidomorpha</taxon>
        <taxon>Aphidoidea</taxon>
        <taxon>Aphididae</taxon>
        <taxon>Lachninae</taxon>
        <taxon>Cinara</taxon>
    </lineage>
</organism>
<keyword evidence="2" id="KW-1185">Reference proteome</keyword>
<protein>
    <recommendedName>
        <fullName evidence="3">Endonuclease-reverse transcriptase</fullName>
    </recommendedName>
</protein>
<dbReference type="OrthoDB" id="6628261at2759"/>